<dbReference type="PANTHER" id="PTHR32322">
    <property type="entry name" value="INNER MEMBRANE TRANSPORTER"/>
    <property type="match status" value="1"/>
</dbReference>
<evidence type="ECO:0000256" key="5">
    <source>
        <dbReference type="ARBA" id="ARBA00023136"/>
    </source>
</evidence>
<evidence type="ECO:0000256" key="6">
    <source>
        <dbReference type="SAM" id="Phobius"/>
    </source>
</evidence>
<dbReference type="AlphaFoldDB" id="A0A0H3A6Q6"/>
<keyword evidence="4 6" id="KW-1133">Transmembrane helix</keyword>
<feature type="transmembrane region" description="Helical" evidence="6">
    <location>
        <begin position="185"/>
        <end position="203"/>
    </location>
</feature>
<dbReference type="PANTHER" id="PTHR32322:SF2">
    <property type="entry name" value="EAMA DOMAIN-CONTAINING PROTEIN"/>
    <property type="match status" value="1"/>
</dbReference>
<feature type="transmembrane region" description="Helical" evidence="6">
    <location>
        <begin position="275"/>
        <end position="293"/>
    </location>
</feature>
<feature type="transmembrane region" description="Helical" evidence="6">
    <location>
        <begin position="223"/>
        <end position="239"/>
    </location>
</feature>
<proteinExistence type="inferred from homology"/>
<reference evidence="9" key="1">
    <citation type="journal article" date="2009" name="Environ. Microbiol.">
        <title>Contribution of mobile genetic elements to Desulfovibrio vulgaris genome plasticity.</title>
        <authorList>
            <person name="Walker C.B."/>
            <person name="Stolyar S."/>
            <person name="Chivian D."/>
            <person name="Pinel N."/>
            <person name="Gabster J.A."/>
            <person name="Dehal P.S."/>
            <person name="He Z."/>
            <person name="Yang Z.K."/>
            <person name="Yen H.C."/>
            <person name="Zhou J."/>
            <person name="Wall J.D."/>
            <person name="Hazen T.C."/>
            <person name="Arkin A.P."/>
            <person name="Stahl D.A."/>
        </authorList>
    </citation>
    <scope>NUCLEOTIDE SEQUENCE [LARGE SCALE GENOMIC DNA]</scope>
    <source>
        <strain evidence="9">DP4</strain>
    </source>
</reference>
<protein>
    <recommendedName>
        <fullName evidence="7">EamA domain-containing protein</fullName>
    </recommendedName>
</protein>
<evidence type="ECO:0000256" key="2">
    <source>
        <dbReference type="ARBA" id="ARBA00007362"/>
    </source>
</evidence>
<evidence type="ECO:0000259" key="7">
    <source>
        <dbReference type="Pfam" id="PF00892"/>
    </source>
</evidence>
<keyword evidence="3 6" id="KW-0812">Transmembrane</keyword>
<dbReference type="SUPFAM" id="SSF103481">
    <property type="entry name" value="Multidrug resistance efflux transporter EmrE"/>
    <property type="match status" value="2"/>
</dbReference>
<dbReference type="KEGG" id="dvl:Dvul_1141"/>
<dbReference type="Gene3D" id="1.10.3730.20">
    <property type="match status" value="1"/>
</dbReference>
<dbReference type="InterPro" id="IPR000620">
    <property type="entry name" value="EamA_dom"/>
</dbReference>
<feature type="domain" description="EamA" evidence="7">
    <location>
        <begin position="9"/>
        <end position="140"/>
    </location>
</feature>
<dbReference type="InterPro" id="IPR050638">
    <property type="entry name" value="AA-Vitamin_Transporters"/>
</dbReference>
<dbReference type="RefSeq" id="WP_011792094.1">
    <property type="nucleotide sequence ID" value="NC_008751.1"/>
</dbReference>
<dbReference type="Proteomes" id="UP000009173">
    <property type="component" value="Chromosome"/>
</dbReference>
<gene>
    <name evidence="8" type="ordered locus">Dvul_1141</name>
</gene>
<comment type="similarity">
    <text evidence="2">Belongs to the EamA transporter family.</text>
</comment>
<evidence type="ECO:0000313" key="9">
    <source>
        <dbReference type="Proteomes" id="UP000009173"/>
    </source>
</evidence>
<evidence type="ECO:0000313" key="8">
    <source>
        <dbReference type="EMBL" id="ABM28161.1"/>
    </source>
</evidence>
<sequence precursor="true">MNVRLRAYVHLTLAMCIAGSAVVAGKLMVSSMPVFLAAEAGLLASLAVQVPFTFMMKRERIPTDLSVHLYLVLQALFGVVLYRVFIFQGLQHTTATVGGVISSTTPLCIVLLSAIFLREHITRRTIAGAVCVVTGLATISLTPLMDATPAATGSFTGNVLILAAVVSESAFSVMSRAKRDHLSPLARTAMVSVYAALCLLPFAIHDALHYDMATLDAETLSCIAYYGVFVSFLSYLLWFKGVAVIAAGTAASFTGLIPLSSMGIAWLVLNETITSAHIAGLACVGAGIVIACIRPATSPTTSSVAV</sequence>
<feature type="transmembrane region" description="Helical" evidence="6">
    <location>
        <begin position="7"/>
        <end position="28"/>
    </location>
</feature>
<dbReference type="EMBL" id="CP000527">
    <property type="protein sequence ID" value="ABM28161.1"/>
    <property type="molecule type" value="Genomic_DNA"/>
</dbReference>
<evidence type="ECO:0000256" key="4">
    <source>
        <dbReference type="ARBA" id="ARBA00022989"/>
    </source>
</evidence>
<feature type="transmembrane region" description="Helical" evidence="6">
    <location>
        <begin position="67"/>
        <end position="85"/>
    </location>
</feature>
<comment type="subcellular location">
    <subcellularLocation>
        <location evidence="1">Membrane</location>
        <topology evidence="1">Multi-pass membrane protein</topology>
    </subcellularLocation>
</comment>
<accession>A0A0H3A6Q6</accession>
<dbReference type="HOGENOM" id="CLU_033863_4_3_7"/>
<dbReference type="InterPro" id="IPR037185">
    <property type="entry name" value="EmrE-like"/>
</dbReference>
<keyword evidence="5 6" id="KW-0472">Membrane</keyword>
<feature type="transmembrane region" description="Helical" evidence="6">
    <location>
        <begin position="151"/>
        <end position="173"/>
    </location>
</feature>
<organism evidence="8 9">
    <name type="scientific">Nitratidesulfovibrio vulgaris (strain DP4)</name>
    <name type="common">Desulfovibrio vulgaris</name>
    <dbReference type="NCBI Taxonomy" id="391774"/>
    <lineage>
        <taxon>Bacteria</taxon>
        <taxon>Pseudomonadati</taxon>
        <taxon>Thermodesulfobacteriota</taxon>
        <taxon>Desulfovibrionia</taxon>
        <taxon>Desulfovibrionales</taxon>
        <taxon>Desulfovibrionaceae</taxon>
        <taxon>Nitratidesulfovibrio</taxon>
    </lineage>
</organism>
<dbReference type="Pfam" id="PF00892">
    <property type="entry name" value="EamA"/>
    <property type="match status" value="2"/>
</dbReference>
<feature type="transmembrane region" description="Helical" evidence="6">
    <location>
        <begin position="97"/>
        <end position="117"/>
    </location>
</feature>
<feature type="transmembrane region" description="Helical" evidence="6">
    <location>
        <begin position="34"/>
        <end position="55"/>
    </location>
</feature>
<dbReference type="GO" id="GO:0016020">
    <property type="term" value="C:membrane"/>
    <property type="evidence" value="ECO:0007669"/>
    <property type="project" value="UniProtKB-SubCell"/>
</dbReference>
<name>A0A0H3A6Q6_NITV4</name>
<feature type="transmembrane region" description="Helical" evidence="6">
    <location>
        <begin position="126"/>
        <end position="145"/>
    </location>
</feature>
<feature type="transmembrane region" description="Helical" evidence="6">
    <location>
        <begin position="246"/>
        <end position="269"/>
    </location>
</feature>
<feature type="domain" description="EamA" evidence="7">
    <location>
        <begin position="156"/>
        <end position="290"/>
    </location>
</feature>
<evidence type="ECO:0000256" key="1">
    <source>
        <dbReference type="ARBA" id="ARBA00004141"/>
    </source>
</evidence>
<evidence type="ECO:0000256" key="3">
    <source>
        <dbReference type="ARBA" id="ARBA00022692"/>
    </source>
</evidence>